<dbReference type="InterPro" id="IPR045920">
    <property type="entry name" value="DUF6339"/>
</dbReference>
<proteinExistence type="predicted"/>
<evidence type="ECO:0000313" key="1">
    <source>
        <dbReference type="EMBL" id="KUL31461.1"/>
    </source>
</evidence>
<protein>
    <submittedName>
        <fullName evidence="1">Uncharacterized protein</fullName>
    </submittedName>
</protein>
<dbReference type="Pfam" id="PF19866">
    <property type="entry name" value="DUF6339"/>
    <property type="match status" value="1"/>
</dbReference>
<organism evidence="1 2">
    <name type="scientific">Actinoplanes awajinensis subsp. mycoplanecinus</name>
    <dbReference type="NCBI Taxonomy" id="135947"/>
    <lineage>
        <taxon>Bacteria</taxon>
        <taxon>Bacillati</taxon>
        <taxon>Actinomycetota</taxon>
        <taxon>Actinomycetes</taxon>
        <taxon>Micromonosporales</taxon>
        <taxon>Micromonosporaceae</taxon>
        <taxon>Actinoplanes</taxon>
    </lineage>
</organism>
<dbReference type="AlphaFoldDB" id="A0A101JS60"/>
<name>A0A101JS60_9ACTN</name>
<evidence type="ECO:0000313" key="2">
    <source>
        <dbReference type="Proteomes" id="UP000053244"/>
    </source>
</evidence>
<dbReference type="Proteomes" id="UP000053244">
    <property type="component" value="Unassembled WGS sequence"/>
</dbReference>
<reference evidence="1 2" key="1">
    <citation type="submission" date="2015-10" db="EMBL/GenBank/DDBJ databases">
        <authorList>
            <person name="Gilbert D.G."/>
        </authorList>
    </citation>
    <scope>NUCLEOTIDE SEQUENCE [LARGE SCALE GENOMIC DNA]</scope>
    <source>
        <strain evidence="1 2">NRRL B-16712</strain>
    </source>
</reference>
<dbReference type="EMBL" id="LLZH01000212">
    <property type="protein sequence ID" value="KUL31461.1"/>
    <property type="molecule type" value="Genomic_DNA"/>
</dbReference>
<accession>A0A101JS60</accession>
<gene>
    <name evidence="1" type="ORF">ADL15_22270</name>
</gene>
<keyword evidence="2" id="KW-1185">Reference proteome</keyword>
<comment type="caution">
    <text evidence="1">The sequence shown here is derived from an EMBL/GenBank/DDBJ whole genome shotgun (WGS) entry which is preliminary data.</text>
</comment>
<sequence length="106" mass="11879">MSALGEADIDHVMSRRRSIAGTPALVRAIARAHSTDDHATNEVPARLVLRDSLSRLLRLTAFLNLDWMSDNDLLELVREQRDESRQMLLENLATEPSGLIVDDDQS</sequence>